<organism evidence="2 3">
    <name type="scientific">Giardia intestinalis (strain P15)</name>
    <name type="common">Giardia lamblia</name>
    <dbReference type="NCBI Taxonomy" id="658858"/>
    <lineage>
        <taxon>Eukaryota</taxon>
        <taxon>Metamonada</taxon>
        <taxon>Diplomonadida</taxon>
        <taxon>Hexamitidae</taxon>
        <taxon>Giardiinae</taxon>
        <taxon>Giardia</taxon>
    </lineage>
</organism>
<dbReference type="InterPro" id="IPR015943">
    <property type="entry name" value="WD40/YVTN_repeat-like_dom_sf"/>
</dbReference>
<dbReference type="InterPro" id="IPR015155">
    <property type="entry name" value="PFU"/>
</dbReference>
<dbReference type="InterPro" id="IPR038122">
    <property type="entry name" value="PFU_sf"/>
</dbReference>
<dbReference type="InterPro" id="IPR036322">
    <property type="entry name" value="WD40_repeat_dom_sf"/>
</dbReference>
<dbReference type="Pfam" id="PF09070">
    <property type="entry name" value="PFU"/>
    <property type="match status" value="1"/>
</dbReference>
<dbReference type="PROSITE" id="PS51394">
    <property type="entry name" value="PFU"/>
    <property type="match status" value="1"/>
</dbReference>
<dbReference type="AlphaFoldDB" id="E1F1B6"/>
<evidence type="ECO:0000259" key="1">
    <source>
        <dbReference type="PROSITE" id="PS51394"/>
    </source>
</evidence>
<dbReference type="OrthoDB" id="193023at2759"/>
<dbReference type="EMBL" id="ACVC01000120">
    <property type="protein sequence ID" value="EFO63753.1"/>
    <property type="molecule type" value="Genomic_DNA"/>
</dbReference>
<accession>E1F1B6</accession>
<evidence type="ECO:0000313" key="3">
    <source>
        <dbReference type="Proteomes" id="UP000008974"/>
    </source>
</evidence>
<dbReference type="Proteomes" id="UP000008974">
    <property type="component" value="Unassembled WGS sequence"/>
</dbReference>
<protein>
    <recommendedName>
        <fullName evidence="1">PFU domain-containing protein</fullName>
    </recommendedName>
</protein>
<reference evidence="2 3" key="1">
    <citation type="journal article" date="2010" name="BMC Genomics">
        <title>Genome analysis and comparative genomics of a Giardia intestinalis assemblage E isolate.</title>
        <authorList>
            <person name="Jerlstrom-Hultqvist J."/>
            <person name="Franzen O."/>
            <person name="Ankarklev J."/>
            <person name="Xu F."/>
            <person name="Nohynkova E."/>
            <person name="Andersson J.O."/>
            <person name="Svard S.G."/>
            <person name="Andersson B."/>
        </authorList>
    </citation>
    <scope>NUCLEOTIDE SEQUENCE [LARGE SCALE GENOMIC DNA]</scope>
    <source>
        <strain evidence="2 3">P15</strain>
    </source>
</reference>
<dbReference type="Gene3D" id="2.130.10.10">
    <property type="entry name" value="YVTN repeat-like/Quinoprotein amine dehydrogenase"/>
    <property type="match status" value="1"/>
</dbReference>
<dbReference type="SUPFAM" id="SSF50978">
    <property type="entry name" value="WD40 repeat-like"/>
    <property type="match status" value="1"/>
</dbReference>
<comment type="caution">
    <text evidence="2">The sequence shown here is derived from an EMBL/GenBank/DDBJ whole genome shotgun (WGS) entry which is preliminary data.</text>
</comment>
<dbReference type="Gene3D" id="3.10.20.870">
    <property type="entry name" value="PFU (PLAA family ubiquitin binding), C-terminal domain"/>
    <property type="match status" value="1"/>
</dbReference>
<feature type="domain" description="PFU" evidence="1">
    <location>
        <begin position="500"/>
        <end position="605"/>
    </location>
</feature>
<dbReference type="OMA" id="FHYRNDD"/>
<proteinExistence type="predicted"/>
<evidence type="ECO:0000313" key="2">
    <source>
        <dbReference type="EMBL" id="EFO63753.1"/>
    </source>
</evidence>
<sequence length="853" mass="94226">MRRRISLRAVSIPSLTKSSRTSVSMMYLSVSINLMSQPILDPVHLSPQLSIAHVVLVKLHNEVARTGLYNAASSTLYSGGLDGKLYACTIKDGIAEALENPMEVTSVSGISALCLTDSGIVICTMDGIVFHYRNDDSIDLLQSKPQQSCRIAAVCYDDINDTLIFSDWNAEIHVIENASIPIRKKQTNISLPMFTFIDGSQKENSCLSMATKDGLLVAGFANGEIRVYDISTLVTTSSFDCSLITLRVHHRPVRSIELVDATLLKQLAPRVLSSRFPKKIMPLFFTTGNDGSVFFHYPESLTLYRSHKISSAQLTDQYLFRAKLFTVGIVDRPRAYLAVGGCDLQLYIYDCTLLLYTALAGSLIVNQALSSSEPINNLLQASFPVSADVWDISVVHSSTSSDTVHLVLSLESGELHALQVVLGTLSASQQAATTTFIEKRFGSSIWIPSSRITGAHNSFVPPKNVYCKSPSNLPRDAGNKHTQSLAGRIAVVLHEEAPAIYIYVNKSWVFYGLVKQNTPATEGDKKTDSAGRLWDLALPVHNDQTGGSYTLFMNIDEDPWVVAERFILGTNIIETDRNDINYYKRQIYDFIVSNIPKTDVLPVFQAGWEDPTDYSLQIRPETGYTTCLIDRSTGASIEKPVPKEITEELLKKCIALLAGSSEQNLQYALFLNDIGSTTLWLKDTDCMKLLSVRFTTLVQDIQKSSANHVGVSQEIWKLLGAHFVILSYIFLNFSNNTPVIGLYKAMLLLIRGTSLSSIYTQLATGILTEKTVGVFFFRLISALILFEDTAMANVFIWFSNLVDAAHGPVLAQFIAQEDYHYLGYVCEQAANRSAGQRIGTFLSSVSSKIDIDL</sequence>
<gene>
    <name evidence="2" type="ORF">GLP15_3858</name>
</gene>
<dbReference type="VEuPathDB" id="GiardiaDB:GLP15_3858"/>
<name>E1F1B6_GIAIA</name>